<sequence length="170" mass="19574">MENGKTIKLVNSGVSIALIILSLYGGIIIKNNKIAFLALATYFSSIPYIQGGIKYGVISYFASIALIFILIPNKLYSAAFFAFGIYPLIKLLTEQKKYVFELLLKLFWFNLTIVLYYLTLKDFIIINQVFLNNKLLIFVSIISLQLFFLVYDYIFSKFILFITDKIIGRR</sequence>
<name>A0A017RYU9_9CLOT</name>
<feature type="transmembrane region" description="Helical" evidence="1">
    <location>
        <begin position="6"/>
        <end position="27"/>
    </location>
</feature>
<accession>A0A017RYU9</accession>
<feature type="transmembrane region" description="Helical" evidence="1">
    <location>
        <begin position="137"/>
        <end position="162"/>
    </location>
</feature>
<keyword evidence="1" id="KW-0472">Membrane</keyword>
<keyword evidence="1" id="KW-1133">Transmembrane helix</keyword>
<evidence type="ECO:0000313" key="2">
    <source>
        <dbReference type="EMBL" id="EYE89090.1"/>
    </source>
</evidence>
<evidence type="ECO:0008006" key="4">
    <source>
        <dbReference type="Google" id="ProtNLM"/>
    </source>
</evidence>
<keyword evidence="1" id="KW-0812">Transmembrane</keyword>
<dbReference type="OrthoDB" id="1908149at2"/>
<dbReference type="EMBL" id="AZQP01000009">
    <property type="protein sequence ID" value="EYE89090.1"/>
    <property type="molecule type" value="Genomic_DNA"/>
</dbReference>
<protein>
    <recommendedName>
        <fullName evidence="4">DUF2232 domain-containing protein</fullName>
    </recommendedName>
</protein>
<evidence type="ECO:0000313" key="3">
    <source>
        <dbReference type="Proteomes" id="UP000019681"/>
    </source>
</evidence>
<dbReference type="Proteomes" id="UP000019681">
    <property type="component" value="Unassembled WGS sequence"/>
</dbReference>
<gene>
    <name evidence="2" type="ORF">Q428_04375</name>
</gene>
<organism evidence="2 3">
    <name type="scientific">Fervidicella metallireducens AeB</name>
    <dbReference type="NCBI Taxonomy" id="1403537"/>
    <lineage>
        <taxon>Bacteria</taxon>
        <taxon>Bacillati</taxon>
        <taxon>Bacillota</taxon>
        <taxon>Clostridia</taxon>
        <taxon>Eubacteriales</taxon>
        <taxon>Clostridiaceae</taxon>
        <taxon>Fervidicella</taxon>
    </lineage>
</organism>
<dbReference type="RefSeq" id="WP_035378510.1">
    <property type="nucleotide sequence ID" value="NZ_AZQP01000009.1"/>
</dbReference>
<keyword evidence="3" id="KW-1185">Reference proteome</keyword>
<comment type="caution">
    <text evidence="2">The sequence shown here is derived from an EMBL/GenBank/DDBJ whole genome shotgun (WGS) entry which is preliminary data.</text>
</comment>
<dbReference type="AlphaFoldDB" id="A0A017RYU9"/>
<evidence type="ECO:0000256" key="1">
    <source>
        <dbReference type="SAM" id="Phobius"/>
    </source>
</evidence>
<proteinExistence type="predicted"/>
<dbReference type="STRING" id="1403537.Q428_04375"/>
<feature type="transmembrane region" description="Helical" evidence="1">
    <location>
        <begin position="57"/>
        <end position="86"/>
    </location>
</feature>
<feature type="transmembrane region" description="Helical" evidence="1">
    <location>
        <begin position="98"/>
        <end position="117"/>
    </location>
</feature>
<reference evidence="2 3" key="1">
    <citation type="journal article" date="2014" name="Genome Announc.">
        <title>Draft Genome Sequence of Fervidicella metallireducens Strain AeBT, an Iron-Reducing Thermoanaerobe from the Great Artesian Basin.</title>
        <authorList>
            <person name="Patel B.K."/>
        </authorList>
    </citation>
    <scope>NUCLEOTIDE SEQUENCE [LARGE SCALE GENOMIC DNA]</scope>
    <source>
        <strain evidence="2 3">AeB</strain>
    </source>
</reference>